<dbReference type="RefSeq" id="XP_068366002.1">
    <property type="nucleotide sequence ID" value="XM_068499401.1"/>
</dbReference>
<evidence type="ECO:0000313" key="1">
    <source>
        <dbReference type="EMBL" id="OHT12866.1"/>
    </source>
</evidence>
<dbReference type="VEuPathDB" id="TrichDB:TRFO_17123"/>
<gene>
    <name evidence="1" type="ORF">TRFO_17123</name>
</gene>
<keyword evidence="2" id="KW-1185">Reference proteome</keyword>
<reference evidence="1" key="1">
    <citation type="submission" date="2016-10" db="EMBL/GenBank/DDBJ databases">
        <authorList>
            <person name="Benchimol M."/>
            <person name="Almeida L.G."/>
            <person name="Vasconcelos A.T."/>
            <person name="Perreira-Neves A."/>
            <person name="Rosa I.A."/>
            <person name="Tasca T."/>
            <person name="Bogo M.R."/>
            <person name="de Souza W."/>
        </authorList>
    </citation>
    <scope>NUCLEOTIDE SEQUENCE [LARGE SCALE GENOMIC DNA]</scope>
    <source>
        <strain evidence="1">K</strain>
    </source>
</reference>
<proteinExistence type="predicted"/>
<dbReference type="GeneID" id="94834105"/>
<dbReference type="EMBL" id="MLAK01000553">
    <property type="protein sequence ID" value="OHT12866.1"/>
    <property type="molecule type" value="Genomic_DNA"/>
</dbReference>
<evidence type="ECO:0000313" key="2">
    <source>
        <dbReference type="Proteomes" id="UP000179807"/>
    </source>
</evidence>
<protein>
    <submittedName>
        <fullName evidence="1">Uncharacterized protein</fullName>
    </submittedName>
</protein>
<comment type="caution">
    <text evidence="1">The sequence shown here is derived from an EMBL/GenBank/DDBJ whole genome shotgun (WGS) entry which is preliminary data.</text>
</comment>
<name>A0A1J4KP28_9EUKA</name>
<organism evidence="1 2">
    <name type="scientific">Tritrichomonas foetus</name>
    <dbReference type="NCBI Taxonomy" id="1144522"/>
    <lineage>
        <taxon>Eukaryota</taxon>
        <taxon>Metamonada</taxon>
        <taxon>Parabasalia</taxon>
        <taxon>Tritrichomonadida</taxon>
        <taxon>Tritrichomonadidae</taxon>
        <taxon>Tritrichomonas</taxon>
    </lineage>
</organism>
<dbReference type="AlphaFoldDB" id="A0A1J4KP28"/>
<sequence>MIPSFASFDYLTEEEIKEKLEQMKMSHMSSSQTISIIKKLLSSTSEPEMVIEEIPNLLVCTSNDFLSLYPVFNSLIMENPLCVSSLLTILPSFDYDSSSKPQAHELAIEIFEKIEDNQIPVLIPFLLNTISNNTISLLYTQLKDILTVHENPSYYKVFEESVRPHLTLFFNCVKNENNWTFFDFFILLISQIRPNLRTHIPNLVWNSIIKNTLTFSDLESFFEHAEIITPRYHLLTSLFDIMMNNVPKCYEISAIYSLSKCAIKIIECYSNLSSNFIDDMISYVLNGTDFLANIASNCLNNIMAQHFYSHVLDLDDCLSQSNYLSSIARHTLCNLIAKSVIFEQQQQSVLMISLQKKLFHPSLQLVEAGISLALHLKDLLNFDEIFEWILKAISVNRLVEASVNPSVLLSVIDLIWSIKDTIITNRESLKHVKDFCWEILKQFQVIVTLNKKDSTIGNNRNKYTISTKNILSDQHAELCGEAIVLLNYIHNKILNESHGKNNDEENYEYSENEDEIEGKNKFLNDISLLCFKVPAEFISMASDTNNDKIKLKSEHIRILNKTRSMMVPIIYRLKSDDIAIIRYYMEIINKIDEFFLSPNVIKMRTVSNLFEFTYFPIDFVFNILMESFFEFPDDLNLLYLLFNSLYVFFIDSVTHRFALHDKISFVNSSLPENFIPRIVTIISRIIHLSVLWRKESNMLLVKRCIRAASYGLDFIAFCISCGINTDFNYSDDAINMLSFNEDAGIACRLILLGYFMNINKSDLANLAKQCFDEQKLTCDLCETRNIYPFGFPDLNEVVRPMNEGANWRLLVYLSLQFSDFDSFEEQFNRIVDQINDQRIEIQMCFLLIDLLISRLEEFHFDYFEQIIEISFKLFKVFTLCDLTILRAINKLLHNINAIQKKNNIQFDYSPDLPQFFQNKFQQFGNIQNKTQLKNTIALIQGECELLFNTK</sequence>
<accession>A0A1J4KP28</accession>
<dbReference type="Proteomes" id="UP000179807">
    <property type="component" value="Unassembled WGS sequence"/>
</dbReference>
<dbReference type="OrthoDB" id="10637107at2759"/>